<dbReference type="Pfam" id="PF08842">
    <property type="entry name" value="Mfa2"/>
    <property type="match status" value="1"/>
</dbReference>
<reference evidence="1" key="1">
    <citation type="submission" date="2019-03" db="EMBL/GenBank/DDBJ databases">
        <title>Single cell metagenomics reveals metabolic interactions within the superorganism composed of flagellate Streblomastix strix and complex community of Bacteroidetes bacteria on its surface.</title>
        <authorList>
            <person name="Treitli S.C."/>
            <person name="Kolisko M."/>
            <person name="Husnik F."/>
            <person name="Keeling P."/>
            <person name="Hampl V."/>
        </authorList>
    </citation>
    <scope>NUCLEOTIDE SEQUENCE</scope>
    <source>
        <strain evidence="1">STM</strain>
    </source>
</reference>
<proteinExistence type="predicted"/>
<name>A0A5J4SVD1_9ZZZZ</name>
<accession>A0A5J4SVD1</accession>
<gene>
    <name evidence="1" type="ORF">EZS27_002425</name>
</gene>
<dbReference type="InterPro" id="IPR014941">
    <property type="entry name" value="FimB/Mfa2/Mfa3"/>
</dbReference>
<dbReference type="AlphaFoldDB" id="A0A5J4SVD1"/>
<protein>
    <submittedName>
        <fullName evidence="1">Uncharacterized protein</fullName>
    </submittedName>
</protein>
<organism evidence="1">
    <name type="scientific">termite gut metagenome</name>
    <dbReference type="NCBI Taxonomy" id="433724"/>
    <lineage>
        <taxon>unclassified sequences</taxon>
        <taxon>metagenomes</taxon>
        <taxon>organismal metagenomes</taxon>
    </lineage>
</organism>
<comment type="caution">
    <text evidence="1">The sequence shown here is derived from an EMBL/GenBank/DDBJ whole genome shotgun (WGS) entry which is preliminary data.</text>
</comment>
<dbReference type="EMBL" id="SNRY01000032">
    <property type="protein sequence ID" value="KAA6350159.1"/>
    <property type="molecule type" value="Genomic_DNA"/>
</dbReference>
<evidence type="ECO:0000313" key="1">
    <source>
        <dbReference type="EMBL" id="KAA6350159.1"/>
    </source>
</evidence>
<dbReference type="PROSITE" id="PS51257">
    <property type="entry name" value="PROKAR_LIPOPROTEIN"/>
    <property type="match status" value="1"/>
</dbReference>
<sequence>MKISVTSTLSSLCLLVPVLGLSSCIEVPLFGTEHPDYGVITTLTTDWSNRTDGVAVPKEYRVWIGEEYDEILQGATNVIDLSFSPDMYRIRAYNPADRIVVKDTEASVAATDTDGFVEAQPDWFFTASEEESIDGDKDESITLVMQQQVRQLSFVFTVISNRTSRLMAIDAVLEGVAGSLDIDKGEVTGTPVNVIPLFKEQSEDVYQATVRLLGVVGNTQTLRLNMFFRGGLEITRSMDVSYLLADFNSDKKTPLLLSTQIVENQSEELGFTVSFGEWDTKHDIMVIIYGD</sequence>